<keyword evidence="7" id="KW-1185">Reference proteome</keyword>
<reference evidence="6 7" key="1">
    <citation type="submission" date="2024-01" db="EMBL/GenBank/DDBJ databases">
        <authorList>
            <person name="Allen C."/>
            <person name="Tagirdzhanova G."/>
        </authorList>
    </citation>
    <scope>NUCLEOTIDE SEQUENCE [LARGE SCALE GENOMIC DNA]</scope>
    <source>
        <strain evidence="6 7">CBS 573.63</strain>
    </source>
</reference>
<dbReference type="InterPro" id="IPR001365">
    <property type="entry name" value="A_deaminase_dom"/>
</dbReference>
<keyword evidence="3" id="KW-0378">Hydrolase</keyword>
<dbReference type="InterPro" id="IPR006330">
    <property type="entry name" value="Ado/ade_deaminase"/>
</dbReference>
<feature type="region of interest" description="Disordered" evidence="4">
    <location>
        <begin position="1"/>
        <end position="20"/>
    </location>
</feature>
<dbReference type="EMBL" id="CAWUOM010000044">
    <property type="protein sequence ID" value="CAK7268286.1"/>
    <property type="molecule type" value="Genomic_DNA"/>
</dbReference>
<dbReference type="Gene3D" id="3.20.20.140">
    <property type="entry name" value="Metal-dependent hydrolases"/>
    <property type="match status" value="1"/>
</dbReference>
<dbReference type="Pfam" id="PF00962">
    <property type="entry name" value="A_deaminase"/>
    <property type="match status" value="1"/>
</dbReference>
<comment type="caution">
    <text evidence="6">The sequence shown here is derived from an EMBL/GenBank/DDBJ whole genome shotgun (WGS) entry which is preliminary data.</text>
</comment>
<protein>
    <recommendedName>
        <fullName evidence="5">Adenosine deaminase domain-containing protein</fullName>
    </recommendedName>
</protein>
<evidence type="ECO:0000256" key="3">
    <source>
        <dbReference type="ARBA" id="ARBA00022801"/>
    </source>
</evidence>
<organism evidence="6 7">
    <name type="scientific">Sporothrix epigloea</name>
    <dbReference type="NCBI Taxonomy" id="1892477"/>
    <lineage>
        <taxon>Eukaryota</taxon>
        <taxon>Fungi</taxon>
        <taxon>Dikarya</taxon>
        <taxon>Ascomycota</taxon>
        <taxon>Pezizomycotina</taxon>
        <taxon>Sordariomycetes</taxon>
        <taxon>Sordariomycetidae</taxon>
        <taxon>Ophiostomatales</taxon>
        <taxon>Ophiostomataceae</taxon>
        <taxon>Sporothrix</taxon>
    </lineage>
</organism>
<name>A0ABP0DKZ2_9PEZI</name>
<evidence type="ECO:0000256" key="1">
    <source>
        <dbReference type="ARBA" id="ARBA00001947"/>
    </source>
</evidence>
<dbReference type="InterPro" id="IPR032466">
    <property type="entry name" value="Metal_Hydrolase"/>
</dbReference>
<evidence type="ECO:0000259" key="5">
    <source>
        <dbReference type="Pfam" id="PF00962"/>
    </source>
</evidence>
<evidence type="ECO:0000256" key="4">
    <source>
        <dbReference type="SAM" id="MobiDB-lite"/>
    </source>
</evidence>
<dbReference type="Proteomes" id="UP001642501">
    <property type="component" value="Unassembled WGS sequence"/>
</dbReference>
<evidence type="ECO:0000313" key="6">
    <source>
        <dbReference type="EMBL" id="CAK7268286.1"/>
    </source>
</evidence>
<keyword evidence="2" id="KW-0479">Metal-binding</keyword>
<sequence>MDSREATTGQLKSASVTGSEVDAQNAAILAEDTWPVSPEHRRHGLPAAEAPGSAVALPQSPAKPDLSPGDLAAGMAQRIKEYDAIRNTTVETEAAMAFDHACSENATDAEKLANQVLLHLKLKDKSTVFERAGTRTGFGNQKHQAFAGDHFLTNHLLIENTLVLQAARRAPKGAHLHIHYNACLKPRVLLNLAEKMDRMFITSDIPLALLDSSQPKTENFYLCEIQFAITSVENEKPGNLFSPTYQGQQHMPFREFLRQFPSDKMELTAMDWLESKLVFSEQEAYDIPQTANGAWERFNGRTRMMKGLFNYETVYRKYTELFLQDLLDDHIQYAEIRPNFMTTNQLWNDEGTIKLDNAGIVRLIIDTCQRFKAAHPDLRNFDGIKIIYCTPRSFSRDKVKAALDECLEFKEKWPEYIAGFDLVGQEDMGRPLRHFVPEFLAFQEACARRGLRIPFLFHCGETLDMGTEVDGNLIDALLLNAKRIGHGFALPRHPHILQEMKRKNVCVEVCPISNEILGLTPRIGGHAVYSLLAQNVPCTINSDNGTLFQSSLSHDFYQVLIGKADMGLFGWRQLAEWSLTHACFDSDAALAAARARWLEEWRDYVIWLLTTFDLENPETQRVLAEIACDCKKAARASKL</sequence>
<feature type="region of interest" description="Disordered" evidence="4">
    <location>
        <begin position="29"/>
        <end position="63"/>
    </location>
</feature>
<dbReference type="PANTHER" id="PTHR11409:SF37">
    <property type="entry name" value="ADENOSINE DEAMINASE DOMAIN-CONTAINING PROTEIN"/>
    <property type="match status" value="1"/>
</dbReference>
<dbReference type="SUPFAM" id="SSF51556">
    <property type="entry name" value="Metallo-dependent hydrolases"/>
    <property type="match status" value="1"/>
</dbReference>
<proteinExistence type="predicted"/>
<feature type="compositionally biased region" description="Polar residues" evidence="4">
    <location>
        <begin position="1"/>
        <end position="18"/>
    </location>
</feature>
<gene>
    <name evidence="6" type="ORF">SEPCBS57363_003018</name>
</gene>
<evidence type="ECO:0000313" key="7">
    <source>
        <dbReference type="Proteomes" id="UP001642501"/>
    </source>
</evidence>
<feature type="domain" description="Adenosine deaminase" evidence="5">
    <location>
        <begin position="306"/>
        <end position="587"/>
    </location>
</feature>
<comment type="cofactor">
    <cofactor evidence="1">
        <name>Zn(2+)</name>
        <dbReference type="ChEBI" id="CHEBI:29105"/>
    </cofactor>
</comment>
<dbReference type="PANTHER" id="PTHR11409">
    <property type="entry name" value="ADENOSINE DEAMINASE"/>
    <property type="match status" value="1"/>
</dbReference>
<evidence type="ECO:0000256" key="2">
    <source>
        <dbReference type="ARBA" id="ARBA00022723"/>
    </source>
</evidence>
<accession>A0ABP0DKZ2</accession>